<name>E3MY74_CAERE</name>
<protein>
    <submittedName>
        <fullName evidence="1">Uncharacterized protein</fullName>
    </submittedName>
</protein>
<evidence type="ECO:0000313" key="1">
    <source>
        <dbReference type="EMBL" id="EFP11992.1"/>
    </source>
</evidence>
<dbReference type="PANTHER" id="PTHR32122:SF1">
    <property type="entry name" value="TATA BOX-BINDING PROTEIN-ASSOCIATED FACTOR RNA POLYMERASE I SUBUNIT A"/>
    <property type="match status" value="1"/>
</dbReference>
<dbReference type="eggNOG" id="ENOG502T1NY">
    <property type="taxonomic scope" value="Eukaryota"/>
</dbReference>
<keyword evidence="2" id="KW-1185">Reference proteome</keyword>
<accession>E3MY74</accession>
<dbReference type="STRING" id="31234.E3MY74"/>
<evidence type="ECO:0000313" key="2">
    <source>
        <dbReference type="Proteomes" id="UP000008281"/>
    </source>
</evidence>
<sequence>MFQFLDFDSNRFNEKAWFLMEKVLELSDPSLLEWRIRCDWWLRYHRTRGARDKRKMGEKAEKTKMKVLKPLEDIVL</sequence>
<proteinExistence type="predicted"/>
<dbReference type="PANTHER" id="PTHR32122">
    <property type="entry name" value="TATA BOX-BINDING PROTEIN ASSOCIATED FACTOR RNA POLYMERASE I SUBUNIT A"/>
    <property type="match status" value="1"/>
</dbReference>
<reference evidence="1" key="1">
    <citation type="submission" date="2007-07" db="EMBL/GenBank/DDBJ databases">
        <title>PCAP assembly of the Caenorhabditis remanei genome.</title>
        <authorList>
            <consortium name="The Caenorhabditis remanei Sequencing Consortium"/>
            <person name="Wilson R.K."/>
        </authorList>
    </citation>
    <scope>NUCLEOTIDE SEQUENCE [LARGE SCALE GENOMIC DNA]</scope>
    <source>
        <strain evidence="1">PB4641</strain>
    </source>
</reference>
<gene>
    <name evidence="1" type="ORF">CRE_31362</name>
</gene>
<dbReference type="InParanoid" id="E3MY74"/>
<dbReference type="HOGENOM" id="CLU_2656831_0_0_1"/>
<dbReference type="Proteomes" id="UP000008281">
    <property type="component" value="Unassembled WGS sequence"/>
</dbReference>
<dbReference type="AlphaFoldDB" id="E3MY74"/>
<dbReference type="InterPro" id="IPR052669">
    <property type="entry name" value="SL1/TIF-IB_Component"/>
</dbReference>
<organism evidence="2">
    <name type="scientific">Caenorhabditis remanei</name>
    <name type="common">Caenorhabditis vulgaris</name>
    <dbReference type="NCBI Taxonomy" id="31234"/>
    <lineage>
        <taxon>Eukaryota</taxon>
        <taxon>Metazoa</taxon>
        <taxon>Ecdysozoa</taxon>
        <taxon>Nematoda</taxon>
        <taxon>Chromadorea</taxon>
        <taxon>Rhabditida</taxon>
        <taxon>Rhabditina</taxon>
        <taxon>Rhabditomorpha</taxon>
        <taxon>Rhabditoidea</taxon>
        <taxon>Rhabditidae</taxon>
        <taxon>Peloderinae</taxon>
        <taxon>Caenorhabditis</taxon>
    </lineage>
</organism>
<dbReference type="EMBL" id="DS268495">
    <property type="protein sequence ID" value="EFP11992.1"/>
    <property type="molecule type" value="Genomic_DNA"/>
</dbReference>